<dbReference type="InterPro" id="IPR017985">
    <property type="entry name" value="MeTrfase_CN4_CS"/>
</dbReference>
<evidence type="ECO:0000313" key="11">
    <source>
        <dbReference type="Proteomes" id="UP000177751"/>
    </source>
</evidence>
<comment type="caution">
    <text evidence="10">The sequence shown here is derived from an EMBL/GenBank/DDBJ whole genome shotgun (WGS) entry which is preliminary data.</text>
</comment>
<dbReference type="Proteomes" id="UP000177751">
    <property type="component" value="Unassembled WGS sequence"/>
</dbReference>
<evidence type="ECO:0000256" key="4">
    <source>
        <dbReference type="ARBA" id="ARBA00022679"/>
    </source>
</evidence>
<dbReference type="InterPro" id="IPR029063">
    <property type="entry name" value="SAM-dependent_MTases_sf"/>
</dbReference>
<sequence length="431" mass="49901">METKQQKQLLPKNVGFFSENDSTKQSCYKRTLRDELSFAGEKLIRGRHKIHPYPAMLHPLLVDFILKKYSKKDDIIFDPFCGSGVTLLQSSINNHKSIGFDINPLALLIANAKIAKYDTEKLRQEFADFKKSVLNSQIIDVPHINHIEYWYKDDVIQDLGKIKAVFKTKKYEYHDFFVACFAFICRNQSLTRNGEFKRYRVKEEKIKKSENKVFEKLFLHIESMIEIIDKTEKPKSKSYPMLSNSENKFPEIKYDLVITSPPYGDSRTTVAYGEYSSFGSDWTDDINTYGGVKYKVDKESMGKAGFINKNIRSCKILLDVISKIEDVDKKRASEVFYFFNGYYNAIKNIVKNLNKDGRACFVVGNRTVKGQQIPMDQITSFFLESMGLQFEDIFVRNILNKIMPSQNSPTNIVGAKLQTMTNEYIVVFHKN</sequence>
<feature type="domain" description="DNA methylase N-4/N-6" evidence="9">
    <location>
        <begin position="51"/>
        <end position="109"/>
    </location>
</feature>
<keyword evidence="4" id="KW-0808">Transferase</keyword>
<evidence type="ECO:0000256" key="3">
    <source>
        <dbReference type="ARBA" id="ARBA00022603"/>
    </source>
</evidence>
<dbReference type="GO" id="GO:0032259">
    <property type="term" value="P:methylation"/>
    <property type="evidence" value="ECO:0007669"/>
    <property type="project" value="UniProtKB-KW"/>
</dbReference>
<reference evidence="10 11" key="1">
    <citation type="journal article" date="2016" name="Nat. Commun.">
        <title>Thousands of microbial genomes shed light on interconnected biogeochemical processes in an aquifer system.</title>
        <authorList>
            <person name="Anantharaman K."/>
            <person name="Brown C.T."/>
            <person name="Hug L.A."/>
            <person name="Sharon I."/>
            <person name="Castelle C.J."/>
            <person name="Probst A.J."/>
            <person name="Thomas B.C."/>
            <person name="Singh A."/>
            <person name="Wilkins M.J."/>
            <person name="Karaoz U."/>
            <person name="Brodie E.L."/>
            <person name="Williams K.H."/>
            <person name="Hubbard S.S."/>
            <person name="Banfield J.F."/>
        </authorList>
    </citation>
    <scope>NUCLEOTIDE SEQUENCE [LARGE SCALE GENOMIC DNA]</scope>
</reference>
<dbReference type="SUPFAM" id="SSF53335">
    <property type="entry name" value="S-adenosyl-L-methionine-dependent methyltransferases"/>
    <property type="match status" value="1"/>
</dbReference>
<name>A0A1G2JCQ7_9BACT</name>
<dbReference type="InterPro" id="IPR002941">
    <property type="entry name" value="DNA_methylase_N4/N6"/>
</dbReference>
<proteinExistence type="inferred from homology"/>
<dbReference type="EMBL" id="MHPP01000024">
    <property type="protein sequence ID" value="OGZ84048.1"/>
    <property type="molecule type" value="Genomic_DNA"/>
</dbReference>
<comment type="similarity">
    <text evidence="1">Belongs to the N(4)/N(6)-methyltransferase family. N(4) subfamily.</text>
</comment>
<keyword evidence="7" id="KW-0238">DNA-binding</keyword>
<dbReference type="STRING" id="1802229.A2401_00780"/>
<dbReference type="Pfam" id="PF01555">
    <property type="entry name" value="N6_N4_Mtase"/>
    <property type="match status" value="1"/>
</dbReference>
<evidence type="ECO:0000256" key="7">
    <source>
        <dbReference type="ARBA" id="ARBA00023125"/>
    </source>
</evidence>
<keyword evidence="6" id="KW-0680">Restriction system</keyword>
<dbReference type="PROSITE" id="PS00093">
    <property type="entry name" value="N4_MTASE"/>
    <property type="match status" value="1"/>
</dbReference>
<dbReference type="GO" id="GO:0003677">
    <property type="term" value="F:DNA binding"/>
    <property type="evidence" value="ECO:0007669"/>
    <property type="project" value="UniProtKB-KW"/>
</dbReference>
<organism evidence="10 11">
    <name type="scientific">Candidatus Staskawiczbacteria bacterium RIFOXYC1_FULL_38_18</name>
    <dbReference type="NCBI Taxonomy" id="1802229"/>
    <lineage>
        <taxon>Bacteria</taxon>
        <taxon>Candidatus Staskawicziibacteriota</taxon>
    </lineage>
</organism>
<evidence type="ECO:0000256" key="1">
    <source>
        <dbReference type="ARBA" id="ARBA00010203"/>
    </source>
</evidence>
<evidence type="ECO:0000313" key="10">
    <source>
        <dbReference type="EMBL" id="OGZ84048.1"/>
    </source>
</evidence>
<dbReference type="GO" id="GO:0008170">
    <property type="term" value="F:N-methyltransferase activity"/>
    <property type="evidence" value="ECO:0007669"/>
    <property type="project" value="InterPro"/>
</dbReference>
<evidence type="ECO:0000256" key="5">
    <source>
        <dbReference type="ARBA" id="ARBA00022691"/>
    </source>
</evidence>
<dbReference type="EC" id="2.1.1.113" evidence="2"/>
<evidence type="ECO:0000256" key="8">
    <source>
        <dbReference type="ARBA" id="ARBA00049120"/>
    </source>
</evidence>
<protein>
    <recommendedName>
        <fullName evidence="2">site-specific DNA-methyltransferase (cytosine-N(4)-specific)</fullName>
        <ecNumber evidence="2">2.1.1.113</ecNumber>
    </recommendedName>
</protein>
<dbReference type="GO" id="GO:0015667">
    <property type="term" value="F:site-specific DNA-methyltransferase (cytosine-N4-specific) activity"/>
    <property type="evidence" value="ECO:0007669"/>
    <property type="project" value="UniProtKB-EC"/>
</dbReference>
<accession>A0A1G2JCQ7</accession>
<dbReference type="GO" id="GO:0009307">
    <property type="term" value="P:DNA restriction-modification system"/>
    <property type="evidence" value="ECO:0007669"/>
    <property type="project" value="UniProtKB-KW"/>
</dbReference>
<gene>
    <name evidence="10" type="ORF">A2401_00780</name>
</gene>
<evidence type="ECO:0000256" key="6">
    <source>
        <dbReference type="ARBA" id="ARBA00022747"/>
    </source>
</evidence>
<evidence type="ECO:0000259" key="9">
    <source>
        <dbReference type="Pfam" id="PF01555"/>
    </source>
</evidence>
<dbReference type="AlphaFoldDB" id="A0A1G2JCQ7"/>
<dbReference type="Gene3D" id="3.40.50.150">
    <property type="entry name" value="Vaccinia Virus protein VP39"/>
    <property type="match status" value="2"/>
</dbReference>
<evidence type="ECO:0000256" key="2">
    <source>
        <dbReference type="ARBA" id="ARBA00012185"/>
    </source>
</evidence>
<keyword evidence="5" id="KW-0949">S-adenosyl-L-methionine</keyword>
<keyword evidence="3" id="KW-0489">Methyltransferase</keyword>
<comment type="catalytic activity">
    <reaction evidence="8">
        <text>a 2'-deoxycytidine in DNA + S-adenosyl-L-methionine = an N(4)-methyl-2'-deoxycytidine in DNA + S-adenosyl-L-homocysteine + H(+)</text>
        <dbReference type="Rhea" id="RHEA:16857"/>
        <dbReference type="Rhea" id="RHEA-COMP:11369"/>
        <dbReference type="Rhea" id="RHEA-COMP:13674"/>
        <dbReference type="ChEBI" id="CHEBI:15378"/>
        <dbReference type="ChEBI" id="CHEBI:57856"/>
        <dbReference type="ChEBI" id="CHEBI:59789"/>
        <dbReference type="ChEBI" id="CHEBI:85452"/>
        <dbReference type="ChEBI" id="CHEBI:137933"/>
        <dbReference type="EC" id="2.1.1.113"/>
    </reaction>
</comment>